<name>Q2JH38_FRACC</name>
<reference evidence="6 7" key="1">
    <citation type="journal article" date="2007" name="Genome Res.">
        <title>Genome characteristics of facultatively symbiotic Frankia sp. strains reflect host range and host plant biogeography.</title>
        <authorList>
            <person name="Normand P."/>
            <person name="Lapierre P."/>
            <person name="Tisa L.S."/>
            <person name="Gogarten J.P."/>
            <person name="Alloisio N."/>
            <person name="Bagnarol E."/>
            <person name="Bassi C.A."/>
            <person name="Berry A.M."/>
            <person name="Bickhart D.M."/>
            <person name="Choisne N."/>
            <person name="Couloux A."/>
            <person name="Cournoyer B."/>
            <person name="Cruveiller S."/>
            <person name="Daubin V."/>
            <person name="Demange N."/>
            <person name="Francino M.P."/>
            <person name="Goltsman E."/>
            <person name="Huang Y."/>
            <person name="Kopp O.R."/>
            <person name="Labarre L."/>
            <person name="Lapidus A."/>
            <person name="Lavire C."/>
            <person name="Marechal J."/>
            <person name="Martinez M."/>
            <person name="Mastronunzio J.E."/>
            <person name="Mullin B.C."/>
            <person name="Niemann J."/>
            <person name="Pujic P."/>
            <person name="Rawnsley T."/>
            <person name="Rouy Z."/>
            <person name="Schenowitz C."/>
            <person name="Sellstedt A."/>
            <person name="Tavares F."/>
            <person name="Tomkins J.P."/>
            <person name="Vallenet D."/>
            <person name="Valverde C."/>
            <person name="Wall L.G."/>
            <person name="Wang Y."/>
            <person name="Medigue C."/>
            <person name="Benson D.R."/>
        </authorList>
    </citation>
    <scope>NUCLEOTIDE SEQUENCE [LARGE SCALE GENOMIC DNA]</scope>
    <source>
        <strain evidence="7">DSM 45818 / CECT 9043 / CcI3</strain>
    </source>
</reference>
<dbReference type="Gene3D" id="3.40.50.2000">
    <property type="entry name" value="Glycogen Phosphorylase B"/>
    <property type="match status" value="2"/>
</dbReference>
<dbReference type="GO" id="GO:0009103">
    <property type="term" value="P:lipopolysaccharide biosynthetic process"/>
    <property type="evidence" value="ECO:0007669"/>
    <property type="project" value="TreeGrafter"/>
</dbReference>
<dbReference type="CDD" id="cd03801">
    <property type="entry name" value="GT4_PimA-like"/>
    <property type="match status" value="1"/>
</dbReference>
<dbReference type="RefSeq" id="WP_011434486.1">
    <property type="nucleotide sequence ID" value="NC_007777.1"/>
</dbReference>
<sequence length="467" mass="49061">MRIALLSYRSLPTCGGQGVYVRHLSRELVALGHRVQVVSGPPYPVLEEGVGLTELPSLDLYRDSDPFRWPGLAEFHGLPDVVEFAMMRTGQFSEPLAFSLRACQALRPRASGGRPPFDIVHDNQGLGYGLLALRAALRPYRIPVVGTVHHPITVDRRLHLAAATTFTSRLGLRRWYSFLPMQARVARGLDGIVIPSESSRREIIADMNLPPTVMRTVPLGVDADVFTPAPAGNPAVPGRVVVVTSADVPLKGLLVLLEALAKLRVDRSAHLVCVGKVREGGTAQRQVAELGLADAVTFRSNMPEPELVDLLRSAEVAVVPSLYEGFSLPAVEEMACGIPLVATTAGALPEVAGPDGEAALLVPPGDAGALADAIGSLLDDPERRARMGAAGRRRVEARFSWRAAAAATADWYAERIAAVGGTPTSPVPAPGPGPGPAAQWTPAPLSTPGAVTPGAAASAPASSTLTG</sequence>
<evidence type="ECO:0000256" key="1">
    <source>
        <dbReference type="ARBA" id="ARBA00022676"/>
    </source>
</evidence>
<evidence type="ECO:0000259" key="4">
    <source>
        <dbReference type="Pfam" id="PF00534"/>
    </source>
</evidence>
<keyword evidence="1" id="KW-0328">Glycosyltransferase</keyword>
<evidence type="ECO:0000256" key="2">
    <source>
        <dbReference type="ARBA" id="ARBA00022679"/>
    </source>
</evidence>
<dbReference type="HOGENOM" id="CLU_009583_27_4_11"/>
<dbReference type="CAZy" id="GT4">
    <property type="family name" value="Glycosyltransferase Family 4"/>
</dbReference>
<protein>
    <submittedName>
        <fullName evidence="6">Glycosyl transferase, group 1</fullName>
    </submittedName>
</protein>
<dbReference type="Pfam" id="PF00534">
    <property type="entry name" value="Glycos_transf_1"/>
    <property type="match status" value="1"/>
</dbReference>
<accession>Q2JH38</accession>
<organism evidence="6 7">
    <name type="scientific">Frankia casuarinae (strain DSM 45818 / CECT 9043 / HFP020203 / CcI3)</name>
    <dbReference type="NCBI Taxonomy" id="106370"/>
    <lineage>
        <taxon>Bacteria</taxon>
        <taxon>Bacillati</taxon>
        <taxon>Actinomycetota</taxon>
        <taxon>Actinomycetes</taxon>
        <taxon>Frankiales</taxon>
        <taxon>Frankiaceae</taxon>
        <taxon>Frankia</taxon>
    </lineage>
</organism>
<feature type="region of interest" description="Disordered" evidence="3">
    <location>
        <begin position="423"/>
        <end position="467"/>
    </location>
</feature>
<keyword evidence="2 6" id="KW-0808">Transferase</keyword>
<dbReference type="InterPro" id="IPR001296">
    <property type="entry name" value="Glyco_trans_1"/>
</dbReference>
<gene>
    <name evidence="6" type="ordered locus">Francci3_0010</name>
</gene>
<feature type="domain" description="Glycosyltransferase subfamily 4-like N-terminal" evidence="5">
    <location>
        <begin position="15"/>
        <end position="224"/>
    </location>
</feature>
<dbReference type="KEGG" id="fra:Francci3_0010"/>
<dbReference type="eggNOG" id="COG0438">
    <property type="taxonomic scope" value="Bacteria"/>
</dbReference>
<dbReference type="Proteomes" id="UP000001937">
    <property type="component" value="Chromosome"/>
</dbReference>
<dbReference type="STRING" id="106370.Francci3_0010"/>
<dbReference type="PANTHER" id="PTHR46401">
    <property type="entry name" value="GLYCOSYLTRANSFERASE WBBK-RELATED"/>
    <property type="match status" value="1"/>
</dbReference>
<dbReference type="Pfam" id="PF13439">
    <property type="entry name" value="Glyco_transf_4"/>
    <property type="match status" value="1"/>
</dbReference>
<evidence type="ECO:0000259" key="5">
    <source>
        <dbReference type="Pfam" id="PF13439"/>
    </source>
</evidence>
<dbReference type="EMBL" id="CP000249">
    <property type="protein sequence ID" value="ABD09404.1"/>
    <property type="molecule type" value="Genomic_DNA"/>
</dbReference>
<dbReference type="SUPFAM" id="SSF53756">
    <property type="entry name" value="UDP-Glycosyltransferase/glycogen phosphorylase"/>
    <property type="match status" value="1"/>
</dbReference>
<evidence type="ECO:0000256" key="3">
    <source>
        <dbReference type="SAM" id="MobiDB-lite"/>
    </source>
</evidence>
<evidence type="ECO:0000313" key="6">
    <source>
        <dbReference type="EMBL" id="ABD09404.1"/>
    </source>
</evidence>
<feature type="domain" description="Glycosyl transferase family 1" evidence="4">
    <location>
        <begin position="239"/>
        <end position="394"/>
    </location>
</feature>
<keyword evidence="7" id="KW-1185">Reference proteome</keyword>
<dbReference type="PhylomeDB" id="Q2JH38"/>
<dbReference type="InterPro" id="IPR028098">
    <property type="entry name" value="Glyco_trans_4-like_N"/>
</dbReference>
<evidence type="ECO:0000313" key="7">
    <source>
        <dbReference type="Proteomes" id="UP000001937"/>
    </source>
</evidence>
<proteinExistence type="predicted"/>
<dbReference type="PANTHER" id="PTHR46401:SF2">
    <property type="entry name" value="GLYCOSYLTRANSFERASE WBBK-RELATED"/>
    <property type="match status" value="1"/>
</dbReference>
<dbReference type="GO" id="GO:0016757">
    <property type="term" value="F:glycosyltransferase activity"/>
    <property type="evidence" value="ECO:0007669"/>
    <property type="project" value="UniProtKB-KW"/>
</dbReference>
<dbReference type="OrthoDB" id="9810929at2"/>
<dbReference type="AlphaFoldDB" id="Q2JH38"/>
<feature type="compositionally biased region" description="Pro residues" evidence="3">
    <location>
        <begin position="425"/>
        <end position="435"/>
    </location>
</feature>
<feature type="compositionally biased region" description="Low complexity" evidence="3">
    <location>
        <begin position="436"/>
        <end position="467"/>
    </location>
</feature>